<sequence>MNFNTVYLKEDIPNFQNNEKEYISNNEKGKKGKNIQLNGSLLNNAGEQKKGKKNNSYIFGAKGYSLFEETSFQKSHYLNFLKKNTITKHEFLRNVKHRKYRKLVIKSILFVLSLFILHLLHIMK</sequence>
<proteinExistence type="predicted"/>
<gene>
    <name evidence="1" type="ORF">MKS88_000788</name>
</gene>
<name>A0ACB9YGJ2_PLABR</name>
<comment type="caution">
    <text evidence="1">The sequence shown here is derived from an EMBL/GenBank/DDBJ whole genome shotgun (WGS) entry which is preliminary data.</text>
</comment>
<evidence type="ECO:0000313" key="2">
    <source>
        <dbReference type="Proteomes" id="UP001056978"/>
    </source>
</evidence>
<reference evidence="1" key="1">
    <citation type="submission" date="2022-06" db="EMBL/GenBank/DDBJ databases">
        <title>The First Complete Genome of the Simian Malaria Parasite Plasmodium brasilianum.</title>
        <authorList>
            <person name="Bajic M."/>
            <person name="Ravishankar S."/>
        </authorList>
    </citation>
    <scope>NUCLEOTIDE SEQUENCE</scope>
    <source>
        <strain evidence="1">Bolivian I</strain>
    </source>
</reference>
<organism evidence="1 2">
    <name type="scientific">Plasmodium brasilianum</name>
    <dbReference type="NCBI Taxonomy" id="5824"/>
    <lineage>
        <taxon>Eukaryota</taxon>
        <taxon>Sar</taxon>
        <taxon>Alveolata</taxon>
        <taxon>Apicomplexa</taxon>
        <taxon>Aconoidasida</taxon>
        <taxon>Haemosporida</taxon>
        <taxon>Plasmodiidae</taxon>
        <taxon>Plasmodium</taxon>
        <taxon>Plasmodium (Plasmodium)</taxon>
    </lineage>
</organism>
<keyword evidence="2" id="KW-1185">Reference proteome</keyword>
<evidence type="ECO:0000313" key="1">
    <source>
        <dbReference type="EMBL" id="KAI4841020.1"/>
    </source>
</evidence>
<accession>A0ACB9YGJ2</accession>
<dbReference type="Proteomes" id="UP001056978">
    <property type="component" value="Chromosome 2"/>
</dbReference>
<protein>
    <submittedName>
        <fullName evidence="1">Uncharacterized protein</fullName>
    </submittedName>
</protein>
<dbReference type="EMBL" id="CM043770">
    <property type="protein sequence ID" value="KAI4841020.1"/>
    <property type="molecule type" value="Genomic_DNA"/>
</dbReference>